<organism evidence="8">
    <name type="scientific">Fusarium oxysporum (strain Fo5176)</name>
    <name type="common">Fusarium vascular wilt</name>
    <dbReference type="NCBI Taxonomy" id="660025"/>
    <lineage>
        <taxon>Eukaryota</taxon>
        <taxon>Fungi</taxon>
        <taxon>Dikarya</taxon>
        <taxon>Ascomycota</taxon>
        <taxon>Pezizomycotina</taxon>
        <taxon>Sordariomycetes</taxon>
        <taxon>Hypocreomycetidae</taxon>
        <taxon>Hypocreales</taxon>
        <taxon>Nectriaceae</taxon>
        <taxon>Fusarium</taxon>
        <taxon>Fusarium oxysporum species complex</taxon>
    </lineage>
</organism>
<dbReference type="SMART" id="SM00324">
    <property type="entry name" value="RhoGAP"/>
    <property type="match status" value="1"/>
</dbReference>
<accession>F9FIU2</accession>
<dbReference type="InterPro" id="IPR008906">
    <property type="entry name" value="HATC_C_dom"/>
</dbReference>
<dbReference type="InterPro" id="IPR000198">
    <property type="entry name" value="RhoGAP_dom"/>
</dbReference>
<protein>
    <recommendedName>
        <fullName evidence="7">Rho-GAP domain-containing protein</fullName>
    </recommendedName>
</protein>
<sequence length="1278" mass="145781">NLNGSRRWVCKRCIQNKSPRPRSFAEKGIQNANAHLFKGHGIWAPAEATKSAAQRKAEKMKTKDQRSIADVMKLDTRLPREQEIANSLVKSFDRKHFQRLLLEWIIEENHSFSICEQGRLRQIFEYLNPLVKITDASITRKTIRHRILSAYESHKGKVIAALKQSSGLIHVSFDGWKSGNRHSLYGIACFFRDENSQPRKLVLGVPELRTRHFGHNIAAEILDVLDAYGIQDRIRYFTLDNAESNDKAMEVIGGELGFVGSTRRGRCFGHTLNLSAKALLFGHNVEAFEEQLSGAVALSEAEHALWRRKGPVGKLHNLVVEVRRSDQLTYLLRSIQRSEFDMSSDPRIKARKPLNLIIDNDTRWLSQLYMIRRALTLRPFVEQLVLKHRQQWEQDNRSRRTGNLRKSAKEPQICLEENQLTTNDWDVLDHLAKLLGFYEDAVKTLEGDGQQRRRKRGWVGSYGNVWEVIQGFEFLLEVLEDYKKLASEIPDAEHFRININLGWEKLNKYYSRLDETPIYYTALALHPAFRWGYFENEWKDKAEWVTKAKQMVREVWEREYRHLQIVRNSVADEPVAKRQRKYYNPFQAYCERTRTVSGCSMVKEEASSPDGIDDEMDELESWQSSWEDGDNDVRDPISYWHERRRRYPRLSRMALDFLTIQPMSAECERLFAAAGRMVTPLRSRLDADIIGMCQVLRSWLRAGVIDELDELFLPVEESTGVGADETPCIVERRQWWWQETNPYRGIVPYCGCWRKIRPAINRPLFIINPRQASRSRTSLIMVEQVVATLAACVTTFSELDTFATALENETSILDRLRWASKDKDIHAILVRLESHKNSLTLMLTILPCQNQDDAESRVNKLCDLVEKMLSQNPTLKERLAALDTGGQAAGPGDTIETRLNELSVEETDGGGEAPPAADSQPRWQRNAQGFAFEEVLMSSRVYRIVAKDNSDAFSIISSAGRTASWSMLSGLSLSEISHIGIQAIPIYVTDITNKEHYDFSPTAGNAFPAETAPDTSNHGAAKPSRRDRIKGLFSFQAQPPPEPEPEPKPTPTVFRLALPTSIRYANVAISRIDEDGVARIYGYIPIIVAKTGVYLKEKATAVEDIFATTGNPVRMSELQTIFDSPDRYGKGLVWDGYTVHDAAGILLRYLKSLPEPIIPYHHYNSFVDELGFFIDRELTPEESSQALELAIKLVIDMPPLNRQLLLYILDMLHVFADKSAVNKMTALRLVSSFQPSILSGPPDKMDAKAHHVSASVAMLLVSYETEVLETMDKILADR</sequence>
<dbReference type="GO" id="GO:0007165">
    <property type="term" value="P:signal transduction"/>
    <property type="evidence" value="ECO:0007669"/>
    <property type="project" value="InterPro"/>
</dbReference>
<dbReference type="PaxDb" id="5507-FOXG_14892P0"/>
<dbReference type="STRING" id="660025.F9FIU2"/>
<dbReference type="AlphaFoldDB" id="F9FIU2"/>
<evidence type="ECO:0000259" key="7">
    <source>
        <dbReference type="PROSITE" id="PS50238"/>
    </source>
</evidence>
<dbReference type="SUPFAM" id="SSF53098">
    <property type="entry name" value="Ribonuclease H-like"/>
    <property type="match status" value="1"/>
</dbReference>
<dbReference type="InterPro" id="IPR052035">
    <property type="entry name" value="ZnF_BED_domain_contain"/>
</dbReference>
<feature type="non-terminal residue" evidence="8">
    <location>
        <position position="1"/>
    </location>
</feature>
<dbReference type="InterPro" id="IPR008936">
    <property type="entry name" value="Rho_GTPase_activation_prot"/>
</dbReference>
<evidence type="ECO:0000256" key="3">
    <source>
        <dbReference type="ARBA" id="ARBA00022771"/>
    </source>
</evidence>
<evidence type="ECO:0000256" key="1">
    <source>
        <dbReference type="ARBA" id="ARBA00004123"/>
    </source>
</evidence>
<evidence type="ECO:0000256" key="6">
    <source>
        <dbReference type="SAM" id="MobiDB-lite"/>
    </source>
</evidence>
<evidence type="ECO:0000256" key="2">
    <source>
        <dbReference type="ARBA" id="ARBA00022723"/>
    </source>
</evidence>
<gene>
    <name evidence="8" type="ORF">FOXB_06321</name>
</gene>
<keyword evidence="2" id="KW-0479">Metal-binding</keyword>
<reference evidence="8" key="1">
    <citation type="journal article" date="2012" name="Mol. Plant Microbe Interact.">
        <title>A highly conserved effector in Fusarium oxysporum is required for full virulence on Arabidopsis.</title>
        <authorList>
            <person name="Thatcher L.F."/>
            <person name="Gardiner D.M."/>
            <person name="Kazan K."/>
            <person name="Manners J."/>
        </authorList>
    </citation>
    <scope>NUCLEOTIDE SEQUENCE [LARGE SCALE GENOMIC DNA]</scope>
    <source>
        <strain evidence="8">Fo5176</strain>
    </source>
</reference>
<dbReference type="OrthoDB" id="19923at2759"/>
<comment type="subcellular location">
    <subcellularLocation>
        <location evidence="1">Nucleus</location>
    </subcellularLocation>
</comment>
<comment type="caution">
    <text evidence="8">The sequence shown here is derived from an EMBL/GenBank/DDBJ whole genome shotgun (WGS) entry which is preliminary data.</text>
</comment>
<dbReference type="PANTHER" id="PTHR46481:SF10">
    <property type="entry name" value="ZINC FINGER BED DOMAIN-CONTAINING PROTEIN 39"/>
    <property type="match status" value="1"/>
</dbReference>
<keyword evidence="5" id="KW-0539">Nucleus</keyword>
<dbReference type="EMBL" id="AFQF01001912">
    <property type="protein sequence ID" value="EGU83169.1"/>
    <property type="molecule type" value="Genomic_DNA"/>
</dbReference>
<proteinExistence type="predicted"/>
<dbReference type="GO" id="GO:0005634">
    <property type="term" value="C:nucleus"/>
    <property type="evidence" value="ECO:0007669"/>
    <property type="project" value="UniProtKB-SubCell"/>
</dbReference>
<keyword evidence="4" id="KW-0862">Zinc</keyword>
<name>F9FIU2_FUSOF</name>
<evidence type="ECO:0000313" key="8">
    <source>
        <dbReference type="EMBL" id="EGU83169.1"/>
    </source>
</evidence>
<keyword evidence="3" id="KW-0863">Zinc-finger</keyword>
<dbReference type="Pfam" id="PF00620">
    <property type="entry name" value="RhoGAP"/>
    <property type="match status" value="1"/>
</dbReference>
<dbReference type="GO" id="GO:0008270">
    <property type="term" value="F:zinc ion binding"/>
    <property type="evidence" value="ECO:0007669"/>
    <property type="project" value="UniProtKB-KW"/>
</dbReference>
<evidence type="ECO:0000256" key="5">
    <source>
        <dbReference type="ARBA" id="ARBA00023242"/>
    </source>
</evidence>
<dbReference type="GO" id="GO:0046983">
    <property type="term" value="F:protein dimerization activity"/>
    <property type="evidence" value="ECO:0007669"/>
    <property type="project" value="InterPro"/>
</dbReference>
<dbReference type="PROSITE" id="PS50238">
    <property type="entry name" value="RHOGAP"/>
    <property type="match status" value="1"/>
</dbReference>
<feature type="region of interest" description="Disordered" evidence="6">
    <location>
        <begin position="1002"/>
        <end position="1023"/>
    </location>
</feature>
<dbReference type="InterPro" id="IPR012337">
    <property type="entry name" value="RNaseH-like_sf"/>
</dbReference>
<dbReference type="Pfam" id="PF05699">
    <property type="entry name" value="Dimer_Tnp_hAT"/>
    <property type="match status" value="1"/>
</dbReference>
<evidence type="ECO:0000256" key="4">
    <source>
        <dbReference type="ARBA" id="ARBA00022833"/>
    </source>
</evidence>
<feature type="domain" description="Rho-GAP" evidence="7">
    <location>
        <begin position="1067"/>
        <end position="1268"/>
    </location>
</feature>
<dbReference type="SUPFAM" id="SSF48350">
    <property type="entry name" value="GTPase activation domain, GAP"/>
    <property type="match status" value="1"/>
</dbReference>
<dbReference type="Gene3D" id="1.10.555.10">
    <property type="entry name" value="Rho GTPase activation protein"/>
    <property type="match status" value="1"/>
</dbReference>
<dbReference type="PANTHER" id="PTHR46481">
    <property type="entry name" value="ZINC FINGER BED DOMAIN-CONTAINING PROTEIN 4"/>
    <property type="match status" value="1"/>
</dbReference>